<dbReference type="OrthoDB" id="5582218at2759"/>
<dbReference type="AlphaFoldDB" id="A0A9P6PQ76"/>
<dbReference type="PROSITE" id="PS51207">
    <property type="entry name" value="PXA"/>
    <property type="match status" value="1"/>
</dbReference>
<dbReference type="Pfam" id="PF08628">
    <property type="entry name" value="Nexin_C"/>
    <property type="match status" value="1"/>
</dbReference>
<feature type="region of interest" description="Disordered" evidence="2">
    <location>
        <begin position="297"/>
        <end position="408"/>
    </location>
</feature>
<dbReference type="EMBL" id="JAAAJB010000851">
    <property type="protein sequence ID" value="KAG0250535.1"/>
    <property type="molecule type" value="Genomic_DNA"/>
</dbReference>
<comment type="similarity">
    <text evidence="1">Belongs to the sorting nexin family.</text>
</comment>
<feature type="domain" description="PXA" evidence="3">
    <location>
        <begin position="52"/>
        <end position="224"/>
    </location>
</feature>
<gene>
    <name evidence="4" type="ORF">DFQ27_009371</name>
</gene>
<dbReference type="SMART" id="SM00313">
    <property type="entry name" value="PXA"/>
    <property type="match status" value="1"/>
</dbReference>
<evidence type="ECO:0000313" key="4">
    <source>
        <dbReference type="EMBL" id="KAG0250535.1"/>
    </source>
</evidence>
<dbReference type="GO" id="GO:0035091">
    <property type="term" value="F:phosphatidylinositol binding"/>
    <property type="evidence" value="ECO:0007669"/>
    <property type="project" value="TreeGrafter"/>
</dbReference>
<organism evidence="4 5">
    <name type="scientific">Actinomortierella ambigua</name>
    <dbReference type="NCBI Taxonomy" id="1343610"/>
    <lineage>
        <taxon>Eukaryota</taxon>
        <taxon>Fungi</taxon>
        <taxon>Fungi incertae sedis</taxon>
        <taxon>Mucoromycota</taxon>
        <taxon>Mortierellomycotina</taxon>
        <taxon>Mortierellomycetes</taxon>
        <taxon>Mortierellales</taxon>
        <taxon>Mortierellaceae</taxon>
        <taxon>Actinomortierella</taxon>
    </lineage>
</organism>
<evidence type="ECO:0000259" key="3">
    <source>
        <dbReference type="PROSITE" id="PS51207"/>
    </source>
</evidence>
<dbReference type="PANTHER" id="PTHR22775:SF3">
    <property type="entry name" value="SORTING NEXIN-13"/>
    <property type="match status" value="1"/>
</dbReference>
<dbReference type="Pfam" id="PF02194">
    <property type="entry name" value="PXA"/>
    <property type="match status" value="1"/>
</dbReference>
<accession>A0A9P6PQ76</accession>
<evidence type="ECO:0000313" key="5">
    <source>
        <dbReference type="Proteomes" id="UP000807716"/>
    </source>
</evidence>
<name>A0A9P6PQ76_9FUNG</name>
<evidence type="ECO:0000256" key="2">
    <source>
        <dbReference type="SAM" id="MobiDB-lite"/>
    </source>
</evidence>
<proteinExistence type="inferred from homology"/>
<reference evidence="4" key="1">
    <citation type="journal article" date="2020" name="Fungal Divers.">
        <title>Resolving the Mortierellaceae phylogeny through synthesis of multi-gene phylogenetics and phylogenomics.</title>
        <authorList>
            <person name="Vandepol N."/>
            <person name="Liber J."/>
            <person name="Desiro A."/>
            <person name="Na H."/>
            <person name="Kennedy M."/>
            <person name="Barry K."/>
            <person name="Grigoriev I.V."/>
            <person name="Miller A.N."/>
            <person name="O'Donnell K."/>
            <person name="Stajich J.E."/>
            <person name="Bonito G."/>
        </authorList>
    </citation>
    <scope>NUCLEOTIDE SEQUENCE</scope>
    <source>
        <strain evidence="4">BC1065</strain>
    </source>
</reference>
<feature type="compositionally biased region" description="Low complexity" evidence="2">
    <location>
        <begin position="383"/>
        <end position="394"/>
    </location>
</feature>
<comment type="caution">
    <text evidence="4">The sequence shown here is derived from an EMBL/GenBank/DDBJ whole genome shotgun (WGS) entry which is preliminary data.</text>
</comment>
<feature type="region of interest" description="Disordered" evidence="2">
    <location>
        <begin position="1"/>
        <end position="24"/>
    </location>
</feature>
<sequence>MPTVSSRRKSVDRSGRPKANKSTTSSLSFLRILFPRHVQLREPMPSMLATPRPALDEEAYHFIAFLVRDFIQTWYSAVSTDPEFVSSVVDVVIHIARELERRSQEVDWVELLLMDVPAVLKRHYTDYRQAAQKLGTAYAPNQTIESIFHGLQPHFALSDGQESEKEYLRQLSDELLKVLLPKEEYESDLVRWVVREIFACIVLRSLVELLTEPDMINYIINTLLSSFGPTDAAYEELIREAREKMTQSNDDFIATLATLRPKASVRRKVHKSATPNIDLTDDMVDMLQEAQSSFLETPFSQQATQTPRQPSGSSISPSPYQQTQTRRASNPSRLSGISTERSRRSTLADSSFTQPATFDRPSQYTPISTPPPNRPRAESLRGPTTRSPRPNNTPQASEASPLHTKAATTSSSESLSALIASLNAILMTTFIFLSALPGRVQRGLKTFTWIYTELDAPAHQSLETGLLDLANEIFFLQERNRVVWRQWEIMGWPLVRSLGGEAIDRLLTRGVQWIFAEKQLIFYIEAGRRALWPDPKASSPPRPRGVHEMEEARREAEQRILRAIPASLRGIFFGKDGVSHLSAAQDAMEPFQNKVCNKHLMYVAIDLLLSKVVPELYTQ</sequence>
<protein>
    <recommendedName>
        <fullName evidence="3">PXA domain-containing protein</fullName>
    </recommendedName>
</protein>
<dbReference type="InterPro" id="IPR003114">
    <property type="entry name" value="Phox_assoc"/>
</dbReference>
<dbReference type="InterPro" id="IPR013937">
    <property type="entry name" value="Sorting_nexin_C"/>
</dbReference>
<feature type="compositionally biased region" description="Polar residues" evidence="2">
    <location>
        <begin position="297"/>
        <end position="367"/>
    </location>
</feature>
<evidence type="ECO:0000256" key="1">
    <source>
        <dbReference type="ARBA" id="ARBA00010883"/>
    </source>
</evidence>
<dbReference type="Proteomes" id="UP000807716">
    <property type="component" value="Unassembled WGS sequence"/>
</dbReference>
<dbReference type="PANTHER" id="PTHR22775">
    <property type="entry name" value="SORTING NEXIN"/>
    <property type="match status" value="1"/>
</dbReference>
<keyword evidence="5" id="KW-1185">Reference proteome</keyword>